<name>A0A453RJT8_AEGTS</name>
<dbReference type="Proteomes" id="UP000015105">
    <property type="component" value="Chromosome 7D"/>
</dbReference>
<reference evidence="3" key="1">
    <citation type="journal article" date="2014" name="Science">
        <title>Ancient hybridizations among the ancestral genomes of bread wheat.</title>
        <authorList>
            <consortium name="International Wheat Genome Sequencing Consortium,"/>
            <person name="Marcussen T."/>
            <person name="Sandve S.R."/>
            <person name="Heier L."/>
            <person name="Spannagl M."/>
            <person name="Pfeifer M."/>
            <person name="Jakobsen K.S."/>
            <person name="Wulff B.B."/>
            <person name="Steuernagel B."/>
            <person name="Mayer K.F."/>
            <person name="Olsen O.A."/>
        </authorList>
    </citation>
    <scope>NUCLEOTIDE SEQUENCE [LARGE SCALE GENOMIC DNA]</scope>
    <source>
        <strain evidence="3">cv. AL8/78</strain>
    </source>
</reference>
<dbReference type="PANTHER" id="PTHR33116:SF86">
    <property type="entry name" value="REVERSE TRANSCRIPTASE DOMAIN-CONTAINING PROTEIN"/>
    <property type="match status" value="1"/>
</dbReference>
<organism evidence="2 3">
    <name type="scientific">Aegilops tauschii subsp. strangulata</name>
    <name type="common">Goatgrass</name>
    <dbReference type="NCBI Taxonomy" id="200361"/>
    <lineage>
        <taxon>Eukaryota</taxon>
        <taxon>Viridiplantae</taxon>
        <taxon>Streptophyta</taxon>
        <taxon>Embryophyta</taxon>
        <taxon>Tracheophyta</taxon>
        <taxon>Spermatophyta</taxon>
        <taxon>Magnoliopsida</taxon>
        <taxon>Liliopsida</taxon>
        <taxon>Poales</taxon>
        <taxon>Poaceae</taxon>
        <taxon>BOP clade</taxon>
        <taxon>Pooideae</taxon>
        <taxon>Triticodae</taxon>
        <taxon>Triticeae</taxon>
        <taxon>Triticinae</taxon>
        <taxon>Aegilops</taxon>
    </lineage>
</organism>
<evidence type="ECO:0000313" key="3">
    <source>
        <dbReference type="Proteomes" id="UP000015105"/>
    </source>
</evidence>
<protein>
    <recommendedName>
        <fullName evidence="1">Reverse transcriptase zinc-binding domain-containing protein</fullName>
    </recommendedName>
</protein>
<dbReference type="STRING" id="200361.A0A453RJT8"/>
<reference evidence="3" key="2">
    <citation type="journal article" date="2017" name="Nat. Plants">
        <title>The Aegilops tauschii genome reveals multiple impacts of transposons.</title>
        <authorList>
            <person name="Zhao G."/>
            <person name="Zou C."/>
            <person name="Li K."/>
            <person name="Wang K."/>
            <person name="Li T."/>
            <person name="Gao L."/>
            <person name="Zhang X."/>
            <person name="Wang H."/>
            <person name="Yang Z."/>
            <person name="Liu X."/>
            <person name="Jiang W."/>
            <person name="Mao L."/>
            <person name="Kong X."/>
            <person name="Jiao Y."/>
            <person name="Jia J."/>
        </authorList>
    </citation>
    <scope>NUCLEOTIDE SEQUENCE [LARGE SCALE GENOMIC DNA]</scope>
    <source>
        <strain evidence="3">cv. AL8/78</strain>
    </source>
</reference>
<dbReference type="InterPro" id="IPR026960">
    <property type="entry name" value="RVT-Znf"/>
</dbReference>
<accession>A0A453RJT8</accession>
<proteinExistence type="predicted"/>
<evidence type="ECO:0000259" key="1">
    <source>
        <dbReference type="Pfam" id="PF13966"/>
    </source>
</evidence>
<reference evidence="2" key="4">
    <citation type="submission" date="2019-03" db="UniProtKB">
        <authorList>
            <consortium name="EnsemblPlants"/>
        </authorList>
    </citation>
    <scope>IDENTIFICATION</scope>
</reference>
<dbReference type="Pfam" id="PF13966">
    <property type="entry name" value="zf-RVT"/>
    <property type="match status" value="1"/>
</dbReference>
<dbReference type="AlphaFoldDB" id="A0A453RJT8"/>
<dbReference type="PANTHER" id="PTHR33116">
    <property type="entry name" value="REVERSE TRANSCRIPTASE ZINC-BINDING DOMAIN-CONTAINING PROTEIN-RELATED-RELATED"/>
    <property type="match status" value="1"/>
</dbReference>
<reference evidence="2" key="3">
    <citation type="journal article" date="2017" name="Nature">
        <title>Genome sequence of the progenitor of the wheat D genome Aegilops tauschii.</title>
        <authorList>
            <person name="Luo M.C."/>
            <person name="Gu Y.Q."/>
            <person name="Puiu D."/>
            <person name="Wang H."/>
            <person name="Twardziok S.O."/>
            <person name="Deal K.R."/>
            <person name="Huo N."/>
            <person name="Zhu T."/>
            <person name="Wang L."/>
            <person name="Wang Y."/>
            <person name="McGuire P.E."/>
            <person name="Liu S."/>
            <person name="Long H."/>
            <person name="Ramasamy R.K."/>
            <person name="Rodriguez J.C."/>
            <person name="Van S.L."/>
            <person name="Yuan L."/>
            <person name="Wang Z."/>
            <person name="Xia Z."/>
            <person name="Xiao L."/>
            <person name="Anderson O.D."/>
            <person name="Ouyang S."/>
            <person name="Liang Y."/>
            <person name="Zimin A.V."/>
            <person name="Pertea G."/>
            <person name="Qi P."/>
            <person name="Bennetzen J.L."/>
            <person name="Dai X."/>
            <person name="Dawson M.W."/>
            <person name="Muller H.G."/>
            <person name="Kugler K."/>
            <person name="Rivarola-Duarte L."/>
            <person name="Spannagl M."/>
            <person name="Mayer K.F.X."/>
            <person name="Lu F.H."/>
            <person name="Bevan M.W."/>
            <person name="Leroy P."/>
            <person name="Li P."/>
            <person name="You F.M."/>
            <person name="Sun Q."/>
            <person name="Liu Z."/>
            <person name="Lyons E."/>
            <person name="Wicker T."/>
            <person name="Salzberg S.L."/>
            <person name="Devos K.M."/>
            <person name="Dvorak J."/>
        </authorList>
    </citation>
    <scope>NUCLEOTIDE SEQUENCE [LARGE SCALE GENOMIC DNA]</scope>
    <source>
        <strain evidence="2">cv. AL8/78</strain>
    </source>
</reference>
<keyword evidence="3" id="KW-1185">Reference proteome</keyword>
<feature type="domain" description="Reverse transcriptase zinc-binding" evidence="1">
    <location>
        <begin position="324"/>
        <end position="395"/>
    </location>
</feature>
<reference evidence="2" key="5">
    <citation type="journal article" date="2021" name="G3 (Bethesda)">
        <title>Aegilops tauschii genome assembly Aet v5.0 features greater sequence contiguity and improved annotation.</title>
        <authorList>
            <person name="Wang L."/>
            <person name="Zhu T."/>
            <person name="Rodriguez J.C."/>
            <person name="Deal K.R."/>
            <person name="Dubcovsky J."/>
            <person name="McGuire P.E."/>
            <person name="Lux T."/>
            <person name="Spannagl M."/>
            <person name="Mayer K.F.X."/>
            <person name="Baldrich P."/>
            <person name="Meyers B.C."/>
            <person name="Huo N."/>
            <person name="Gu Y.Q."/>
            <person name="Zhou H."/>
            <person name="Devos K.M."/>
            <person name="Bennetzen J.L."/>
            <person name="Unver T."/>
            <person name="Budak H."/>
            <person name="Gulick P.J."/>
            <person name="Galiba G."/>
            <person name="Kalapos B."/>
            <person name="Nelson D.R."/>
            <person name="Li P."/>
            <person name="You F.M."/>
            <person name="Luo M.C."/>
            <person name="Dvorak J."/>
        </authorList>
    </citation>
    <scope>NUCLEOTIDE SEQUENCE [LARGE SCALE GENOMIC DNA]</scope>
    <source>
        <strain evidence="2">cv. AL8/78</strain>
    </source>
</reference>
<sequence length="407" mass="46559">IFSPNTREDAKAAVKDALQIQSESWNQKYLRLPVHVGKSRRKAFAFVKGAMAGRVYGWKERLIAKAGKEALVTSVAQAIPTFAMSCFYLTKSFCEELSALVGNYWWSQQDKEHTTHWISWQKLTKPKAHGGLGFRDMHGFNISMLSRQIWRLIQCPDSLCAKVLQARYFPNGQILEAAPRDGISYSWRSLLHGLQLFREGYIWRIGDGSSVRIWTDQWIPRPCSRQVITPCGPNILEWVCDLIDPTTGSRDVQLVRDTFWADAANHILRIPLREGVQDFIAWHYDSKGVHSVKSAYKLHIQLEQTKVDAGAGGSNSIPGNLDRTNDDAWKHLWKLPCPKNIQMFAWRLKHESLVLRTNVARKGIPIADTKCMFCGKADEDGAHLFIKCKEVKEVWRDLAMEKERHEL</sequence>
<evidence type="ECO:0000313" key="2">
    <source>
        <dbReference type="EnsemblPlants" id="AET7Gv20604800.1"/>
    </source>
</evidence>
<dbReference type="Gramene" id="AET7Gv20604800.1">
    <property type="protein sequence ID" value="AET7Gv20604800.1"/>
    <property type="gene ID" value="AET7Gv20604800"/>
</dbReference>
<dbReference type="EnsemblPlants" id="AET7Gv20604800.1">
    <property type="protein sequence ID" value="AET7Gv20604800.1"/>
    <property type="gene ID" value="AET7Gv20604800"/>
</dbReference>